<evidence type="ECO:0000259" key="1">
    <source>
        <dbReference type="Pfam" id="PF06605"/>
    </source>
</evidence>
<organism evidence="2 3">
    <name type="scientific">Chryseobacterium piscium</name>
    <dbReference type="NCBI Taxonomy" id="333702"/>
    <lineage>
        <taxon>Bacteria</taxon>
        <taxon>Pseudomonadati</taxon>
        <taxon>Bacteroidota</taxon>
        <taxon>Flavobacteriia</taxon>
        <taxon>Flavobacteriales</taxon>
        <taxon>Weeksellaceae</taxon>
        <taxon>Chryseobacterium group</taxon>
        <taxon>Chryseobacterium</taxon>
    </lineage>
</organism>
<dbReference type="EMBL" id="QNVS01000003">
    <property type="protein sequence ID" value="REC56959.1"/>
    <property type="molecule type" value="Genomic_DNA"/>
</dbReference>
<reference evidence="2 3" key="1">
    <citation type="journal article" date="2006" name="Int. J. Syst. Evol. Microbiol.">
        <title>Chryseobacterium piscium sp. nov., isolated from fish of the South Atlantic Ocean off South Africa.</title>
        <authorList>
            <person name="de Beer H."/>
            <person name="Hugo C.J."/>
            <person name="Jooste P.J."/>
            <person name="Vancanneyt M."/>
            <person name="Coenye T."/>
            <person name="Vandamme P."/>
        </authorList>
    </citation>
    <scope>NUCLEOTIDE SEQUENCE [LARGE SCALE GENOMIC DNA]</scope>
    <source>
        <strain evidence="2 3">CCUG 51923</strain>
    </source>
</reference>
<dbReference type="Pfam" id="PF06605">
    <property type="entry name" value="Prophage_tail"/>
    <property type="match status" value="1"/>
</dbReference>
<sequence>MNNITIYRNSSPLFNLVERGKRSVESAAISKALLSDDTLNIRMKSNSVLDIKINDYFVLFGSVYRLNSLPNVNKISEAEYEYDIIAQGLMYDMLRCKYFNADGTGQKFNLEFPLIGTIETFLICLKNNMQRLSLDWEIGNFTNAETKTITFGDDTCLSALQKICDEFKVDFWVKIENDKIVIHTGDFGRKLPLTFEHGKGKGLYGLNRSNVDDNDIINRLYVLGGTENIPNGYRNFSTNLMLPNSDFVEDTSLIAGFGLKEGSITFDDIYPKRTGKITSLGDTKFKFLDSGMDFDLNAKEADNVTTKYLIAGTSAKVHFNTGNLAGYEFEIKKGGYSHTTKTFEIIPFTNDSGQKFPDIDSEAFQFALGDEYVILDIVMPQSYIDNAENELLVKGLEQFELHKNAKVSYDLEIDPAYMEKIGIGNFDIGDYVTVVDKPLGINKMLRINSTTVTFIENGVYNPFKYKVVIADSYEINYASQVILDVKTIKNVLSITNLGNINYSKLGLKTTQELQNLAFDTDGYFWPENIKPNSIETNMLTVGSQSQQLSCSVVFELMIDGNKNKVKANAGVIYSQTFNKTWNIAENNVTLPDDGFRYVYAVCSKTGTDAVIEFTQEKIKFDDDVNDFYFLLGILHTVVDNVRVLSITIGTSTINGGLIRTGIVASLDGQMTINLDTGVIKGKIKFNDGSDGFTSVDNGLLVTQVLELGTDTERNAFVSSLTDDGDTTGTSVRFGSGSNYANRNTAPFRVQQNGKMIAENAEIIGKINATEGYIGGVNGWKITATTLTSTLGKLLFGEFNSSGELISGISISSDNFPGNPTFKNRFRIFSNRNEGNINNIGAEISSSGSNVNNTALRLLASGASGVNNALEVSSGYMFLNNADSNGFKGFKVYVPHLVGTLQEGFSGQKTIGGTVCHFQYGLLIG</sequence>
<protein>
    <recommendedName>
        <fullName evidence="1">Tail spike domain-containing protein</fullName>
    </recommendedName>
</protein>
<dbReference type="Proteomes" id="UP000256512">
    <property type="component" value="Unassembled WGS sequence"/>
</dbReference>
<gene>
    <name evidence="2" type="ORF">DRF62_02035</name>
</gene>
<dbReference type="AlphaFoldDB" id="A0A3D9BTV9"/>
<feature type="domain" description="Tail spike" evidence="1">
    <location>
        <begin position="124"/>
        <end position="451"/>
    </location>
</feature>
<accession>A0A3D9BTV9</accession>
<dbReference type="RefSeq" id="WP_115948859.1">
    <property type="nucleotide sequence ID" value="NZ_QNVS01000003.1"/>
</dbReference>
<dbReference type="InterPro" id="IPR010572">
    <property type="entry name" value="Tail_dom"/>
</dbReference>
<keyword evidence="3" id="KW-1185">Reference proteome</keyword>
<comment type="caution">
    <text evidence="2">The sequence shown here is derived from an EMBL/GenBank/DDBJ whole genome shotgun (WGS) entry which is preliminary data.</text>
</comment>
<evidence type="ECO:0000313" key="3">
    <source>
        <dbReference type="Proteomes" id="UP000256512"/>
    </source>
</evidence>
<evidence type="ECO:0000313" key="2">
    <source>
        <dbReference type="EMBL" id="REC56959.1"/>
    </source>
</evidence>
<name>A0A3D9BTV9_9FLAO</name>
<proteinExistence type="predicted"/>